<sequence>MILVKFITLCLVNILIMSNSKAKPPDIVWRVDTRGLEDIFNNGFSAAGDNDNVVEHLTGRSCHHHGGGLISSSFISTTSNRGFAYRYAERILRGMDAQGDVHAQVYIYQIRATENMYSAGTTLEFLLQGDDHGQHHEISRILRYTPYLSEWMAHNRIEPEQIASQTAYYIYRGTIRSESIFHNARFVQTRSTANDGPFPTVFTRRPVIQWARSWMMRLGTNPMVNACFGNLEHTEFKRDTHEHRGGDNRMFMLITIL</sequence>
<feature type="chain" id="PRO_5045666753" evidence="1">
    <location>
        <begin position="23"/>
        <end position="257"/>
    </location>
</feature>
<dbReference type="Pfam" id="PF02917">
    <property type="entry name" value="Pertussis_S1"/>
    <property type="match status" value="1"/>
</dbReference>
<dbReference type="Gene3D" id="3.90.210.10">
    <property type="entry name" value="Heat-Labile Enterotoxin, subunit A"/>
    <property type="match status" value="1"/>
</dbReference>
<feature type="signal peptide" evidence="1">
    <location>
        <begin position="1"/>
        <end position="22"/>
    </location>
</feature>
<dbReference type="Proteomes" id="UP000031883">
    <property type="component" value="Chromosome"/>
</dbReference>
<keyword evidence="3" id="KW-1185">Reference proteome</keyword>
<gene>
    <name evidence="2" type="ORF">CH54_336</name>
</gene>
<dbReference type="SUPFAM" id="SSF56399">
    <property type="entry name" value="ADP-ribosylation"/>
    <property type="match status" value="1"/>
</dbReference>
<evidence type="ECO:0000313" key="2">
    <source>
        <dbReference type="EMBL" id="AJJ34862.1"/>
    </source>
</evidence>
<keyword evidence="1" id="KW-0732">Signal</keyword>
<reference evidence="2 3" key="1">
    <citation type="journal article" date="2015" name="Genome Announc.">
        <title>Thirty-Two Complete Genome Assemblies of Nine Yersinia Species, Including Y. pestis, Y. pseudotuberculosis, and Y. enterocolitica.</title>
        <authorList>
            <person name="Johnson S.L."/>
            <person name="Daligault H.E."/>
            <person name="Davenport K.W."/>
            <person name="Jaissle J."/>
            <person name="Frey K.G."/>
            <person name="Ladner J.T."/>
            <person name="Broomall S.M."/>
            <person name="Bishop-Lilly K.A."/>
            <person name="Bruce D.C."/>
            <person name="Coyne S.R."/>
            <person name="Gibbons H.S."/>
            <person name="Lo C.C."/>
            <person name="Munk A.C."/>
            <person name="Rosenzweig C.N."/>
            <person name="Koroleva G.I."/>
            <person name="Palacios G.F."/>
            <person name="Redden C.L."/>
            <person name="Xu Y."/>
            <person name="Minogue T.D."/>
            <person name="Chain P.S."/>
        </authorList>
    </citation>
    <scope>NUCLEOTIDE SEQUENCE [LARGE SCALE GENOMIC DNA]</scope>
    <source>
        <strain evidence="2 3">Y231</strain>
    </source>
</reference>
<evidence type="ECO:0000313" key="3">
    <source>
        <dbReference type="Proteomes" id="UP000031883"/>
    </source>
</evidence>
<accession>A0ABN4FB40</accession>
<dbReference type="InterPro" id="IPR003898">
    <property type="entry name" value="Borpert_toxA"/>
</dbReference>
<evidence type="ECO:0000256" key="1">
    <source>
        <dbReference type="SAM" id="SignalP"/>
    </source>
</evidence>
<organism evidence="2 3">
    <name type="scientific">Yersinia rochesterensis</name>
    <dbReference type="NCBI Taxonomy" id="1604335"/>
    <lineage>
        <taxon>Bacteria</taxon>
        <taxon>Pseudomonadati</taxon>
        <taxon>Pseudomonadota</taxon>
        <taxon>Gammaproteobacteria</taxon>
        <taxon>Enterobacterales</taxon>
        <taxon>Yersiniaceae</taxon>
        <taxon>Yersinia</taxon>
    </lineage>
</organism>
<protein>
    <submittedName>
        <fullName evidence="2">Pertussis toxin, subunit 1 family protein</fullName>
    </submittedName>
</protein>
<name>A0ABN4FB40_9GAMM</name>
<proteinExistence type="predicted"/>
<dbReference type="PRINTS" id="PR01395">
    <property type="entry name" value="BORPETOXINA"/>
</dbReference>
<dbReference type="EMBL" id="CP009997">
    <property type="protein sequence ID" value="AJJ34862.1"/>
    <property type="molecule type" value="Genomic_DNA"/>
</dbReference>